<evidence type="ECO:0000256" key="2">
    <source>
        <dbReference type="HAMAP-Rule" id="MF_01103"/>
    </source>
</evidence>
<dbReference type="Proteomes" id="UP000309676">
    <property type="component" value="Unassembled WGS sequence"/>
</dbReference>
<accession>A0A5R9G7U9</accession>
<keyword evidence="1 2" id="KW-0963">Cytoplasm</keyword>
<dbReference type="PANTHER" id="PTHR37300:SF1">
    <property type="entry name" value="UPF0291 PROTEIN YNZC"/>
    <property type="match status" value="1"/>
</dbReference>
<dbReference type="RefSeq" id="WP_138196285.1">
    <property type="nucleotide sequence ID" value="NZ_VCIW01000016.1"/>
</dbReference>
<dbReference type="Gene3D" id="1.10.287.540">
    <property type="entry name" value="Helix hairpin bin"/>
    <property type="match status" value="1"/>
</dbReference>
<dbReference type="PANTHER" id="PTHR37300">
    <property type="entry name" value="UPF0291 PROTEIN CBO2609/CLC_2481"/>
    <property type="match status" value="1"/>
</dbReference>
<evidence type="ECO:0000256" key="1">
    <source>
        <dbReference type="ARBA" id="ARBA00022490"/>
    </source>
</evidence>
<comment type="caution">
    <text evidence="3">The sequence shown here is derived from an EMBL/GenBank/DDBJ whole genome shotgun (WGS) entry which is preliminary data.</text>
</comment>
<proteinExistence type="inferred from homology"/>
<reference evidence="3 4" key="1">
    <citation type="submission" date="2019-05" db="EMBL/GenBank/DDBJ databases">
        <authorList>
            <person name="Narsing Rao M.P."/>
            <person name="Li W.J."/>
        </authorList>
    </citation>
    <scope>NUCLEOTIDE SEQUENCE [LARGE SCALE GENOMIC DNA]</scope>
    <source>
        <strain evidence="3 4">SYSU_K30003</strain>
    </source>
</reference>
<sequence length="61" mass="7133">MISGRVQRINELARKQKSVGLTAEEKLEQAELRKQYIDNLKASLRQQLDSIEFVDDEEKKD</sequence>
<dbReference type="OrthoDB" id="390105at2"/>
<evidence type="ECO:0000313" key="4">
    <source>
        <dbReference type="Proteomes" id="UP000309676"/>
    </source>
</evidence>
<comment type="subcellular location">
    <subcellularLocation>
        <location evidence="2">Cytoplasm</location>
    </subcellularLocation>
</comment>
<gene>
    <name evidence="3" type="ORF">FE782_20975</name>
</gene>
<comment type="similarity">
    <text evidence="2">Belongs to the UPF0291 family.</text>
</comment>
<name>A0A5R9G7U9_9BACL</name>
<dbReference type="AlphaFoldDB" id="A0A5R9G7U9"/>
<dbReference type="Pfam" id="PF05979">
    <property type="entry name" value="DUF896"/>
    <property type="match status" value="1"/>
</dbReference>
<evidence type="ECO:0000313" key="3">
    <source>
        <dbReference type="EMBL" id="TLS50150.1"/>
    </source>
</evidence>
<dbReference type="InterPro" id="IPR009242">
    <property type="entry name" value="DUF896"/>
</dbReference>
<keyword evidence="4" id="KW-1185">Reference proteome</keyword>
<protein>
    <recommendedName>
        <fullName evidence="2">UPF0291 protein FE782_20975</fullName>
    </recommendedName>
</protein>
<dbReference type="SUPFAM" id="SSF158221">
    <property type="entry name" value="YnzC-like"/>
    <property type="match status" value="1"/>
</dbReference>
<dbReference type="GO" id="GO:0005737">
    <property type="term" value="C:cytoplasm"/>
    <property type="evidence" value="ECO:0007669"/>
    <property type="project" value="UniProtKB-SubCell"/>
</dbReference>
<dbReference type="HAMAP" id="MF_01103">
    <property type="entry name" value="UPF0291"/>
    <property type="match status" value="1"/>
</dbReference>
<organism evidence="3 4">
    <name type="scientific">Paenibacillus antri</name>
    <dbReference type="NCBI Taxonomy" id="2582848"/>
    <lineage>
        <taxon>Bacteria</taxon>
        <taxon>Bacillati</taxon>
        <taxon>Bacillota</taxon>
        <taxon>Bacilli</taxon>
        <taxon>Bacillales</taxon>
        <taxon>Paenibacillaceae</taxon>
        <taxon>Paenibacillus</taxon>
    </lineage>
</organism>
<dbReference type="EMBL" id="VCIW01000016">
    <property type="protein sequence ID" value="TLS50150.1"/>
    <property type="molecule type" value="Genomic_DNA"/>
</dbReference>